<reference evidence="1" key="1">
    <citation type="submission" date="2023-10" db="EMBL/GenBank/DDBJ databases">
        <title>Genome assemblies of two species of porcelain crab, Petrolisthes cinctipes and Petrolisthes manimaculis (Anomura: Porcellanidae).</title>
        <authorList>
            <person name="Angst P."/>
        </authorList>
    </citation>
    <scope>NUCLEOTIDE SEQUENCE</scope>
    <source>
        <strain evidence="1">PB745_01</strain>
        <tissue evidence="1">Gill</tissue>
    </source>
</reference>
<dbReference type="Proteomes" id="UP001286313">
    <property type="component" value="Unassembled WGS sequence"/>
</dbReference>
<accession>A0AAE1FI03</accession>
<evidence type="ECO:0000313" key="1">
    <source>
        <dbReference type="EMBL" id="KAK3873994.1"/>
    </source>
</evidence>
<organism evidence="1 2">
    <name type="scientific">Petrolisthes cinctipes</name>
    <name type="common">Flat porcelain crab</name>
    <dbReference type="NCBI Taxonomy" id="88211"/>
    <lineage>
        <taxon>Eukaryota</taxon>
        <taxon>Metazoa</taxon>
        <taxon>Ecdysozoa</taxon>
        <taxon>Arthropoda</taxon>
        <taxon>Crustacea</taxon>
        <taxon>Multicrustacea</taxon>
        <taxon>Malacostraca</taxon>
        <taxon>Eumalacostraca</taxon>
        <taxon>Eucarida</taxon>
        <taxon>Decapoda</taxon>
        <taxon>Pleocyemata</taxon>
        <taxon>Anomura</taxon>
        <taxon>Galatheoidea</taxon>
        <taxon>Porcellanidae</taxon>
        <taxon>Petrolisthes</taxon>
    </lineage>
</organism>
<protein>
    <submittedName>
        <fullName evidence="1">Uncharacterized protein</fullName>
    </submittedName>
</protein>
<dbReference type="EMBL" id="JAWQEG010002151">
    <property type="protein sequence ID" value="KAK3873994.1"/>
    <property type="molecule type" value="Genomic_DNA"/>
</dbReference>
<name>A0AAE1FI03_PETCI</name>
<keyword evidence="2" id="KW-1185">Reference proteome</keyword>
<proteinExistence type="predicted"/>
<dbReference type="AlphaFoldDB" id="A0AAE1FI03"/>
<evidence type="ECO:0000313" key="2">
    <source>
        <dbReference type="Proteomes" id="UP001286313"/>
    </source>
</evidence>
<sequence length="93" mass="10524">MALCDNLSLPYLLYYCRSLQHLSTNTILHHNNSLHFTHHPDESYSYSPPLIPTPPPPPPTLLPLSLLQSTLHLTPPHLSLPPPQAHPPWGSRW</sequence>
<comment type="caution">
    <text evidence="1">The sequence shown here is derived from an EMBL/GenBank/DDBJ whole genome shotgun (WGS) entry which is preliminary data.</text>
</comment>
<gene>
    <name evidence="1" type="ORF">Pcinc_021035</name>
</gene>